<dbReference type="PROSITE" id="PS00893">
    <property type="entry name" value="NUDIX_BOX"/>
    <property type="match status" value="1"/>
</dbReference>
<evidence type="ECO:0000256" key="1">
    <source>
        <dbReference type="ARBA" id="ARBA00001946"/>
    </source>
</evidence>
<feature type="domain" description="Nudix hydrolase" evidence="5">
    <location>
        <begin position="2"/>
        <end position="139"/>
    </location>
</feature>
<proteinExistence type="inferred from homology"/>
<evidence type="ECO:0000256" key="4">
    <source>
        <dbReference type="RuleBase" id="RU003476"/>
    </source>
</evidence>
<dbReference type="PROSITE" id="PS51462">
    <property type="entry name" value="NUDIX"/>
    <property type="match status" value="1"/>
</dbReference>
<reference evidence="6 7" key="1">
    <citation type="submission" date="2023-06" db="EMBL/GenBank/DDBJ databases">
        <title>Cellulomonas sp. MW9 Whole genome sequence.</title>
        <authorList>
            <person name="Park S."/>
        </authorList>
    </citation>
    <scope>NUCLEOTIDE SEQUENCE [LARGE SCALE GENOMIC DNA]</scope>
    <source>
        <strain evidence="6 7">MW9</strain>
    </source>
</reference>
<dbReference type="EMBL" id="JAUCGR010000001">
    <property type="protein sequence ID" value="MDM7829911.1"/>
    <property type="molecule type" value="Genomic_DNA"/>
</dbReference>
<dbReference type="InterPro" id="IPR000086">
    <property type="entry name" value="NUDIX_hydrolase_dom"/>
</dbReference>
<accession>A0ABT7S2S0</accession>
<dbReference type="PANTHER" id="PTHR43046">
    <property type="entry name" value="GDP-MANNOSE MANNOSYL HYDROLASE"/>
    <property type="match status" value="1"/>
</dbReference>
<dbReference type="Gene3D" id="3.90.79.10">
    <property type="entry name" value="Nucleoside Triphosphate Pyrophosphohydrolase"/>
    <property type="match status" value="1"/>
</dbReference>
<dbReference type="CDD" id="cd02883">
    <property type="entry name" value="NUDIX_Hydrolase"/>
    <property type="match status" value="1"/>
</dbReference>
<dbReference type="InterPro" id="IPR015797">
    <property type="entry name" value="NUDIX_hydrolase-like_dom_sf"/>
</dbReference>
<dbReference type="PANTHER" id="PTHR43046:SF16">
    <property type="entry name" value="ADP-RIBOSE PYROPHOSPHATASE YJHB-RELATED"/>
    <property type="match status" value="1"/>
</dbReference>
<evidence type="ECO:0000313" key="7">
    <source>
        <dbReference type="Proteomes" id="UP001321453"/>
    </source>
</evidence>
<dbReference type="PRINTS" id="PR00502">
    <property type="entry name" value="NUDIXFAMILY"/>
</dbReference>
<comment type="caution">
    <text evidence="6">The sequence shown here is derived from an EMBL/GenBank/DDBJ whole genome shotgun (WGS) entry which is preliminary data.</text>
</comment>
<dbReference type="Pfam" id="PF00293">
    <property type="entry name" value="NUDIX"/>
    <property type="match status" value="1"/>
</dbReference>
<keyword evidence="3 4" id="KW-0378">Hydrolase</keyword>
<dbReference type="InterPro" id="IPR020476">
    <property type="entry name" value="Nudix_hydrolase"/>
</dbReference>
<comment type="cofactor">
    <cofactor evidence="1">
        <name>Mg(2+)</name>
        <dbReference type="ChEBI" id="CHEBI:18420"/>
    </cofactor>
</comment>
<sequence>MALRVSAYAVVVEERGMLMARLAPSVGAGPLWTMPGGGIDAFEDPADAVVREVQEETGYAVTVDELLGLSSRVVDPARGPTQLTEKTQLLRVVYRAHVVGGGLAHEQDGSTDRAAWVALHRLGTLPRVELVDVALGLAGLLPPPQERA</sequence>
<name>A0ABT7S2S0_9CELL</name>
<evidence type="ECO:0000256" key="3">
    <source>
        <dbReference type="ARBA" id="ARBA00022801"/>
    </source>
</evidence>
<gene>
    <name evidence="6" type="ORF">QRT05_01075</name>
</gene>
<protein>
    <submittedName>
        <fullName evidence="6">NUDIX domain-containing protein</fullName>
    </submittedName>
</protein>
<organism evidence="6 7">
    <name type="scientific">Cellulomonas edaphi</name>
    <dbReference type="NCBI Taxonomy" id="3053468"/>
    <lineage>
        <taxon>Bacteria</taxon>
        <taxon>Bacillati</taxon>
        <taxon>Actinomycetota</taxon>
        <taxon>Actinomycetes</taxon>
        <taxon>Micrococcales</taxon>
        <taxon>Cellulomonadaceae</taxon>
        <taxon>Cellulomonas</taxon>
    </lineage>
</organism>
<dbReference type="RefSeq" id="WP_289444390.1">
    <property type="nucleotide sequence ID" value="NZ_JAUCGR010000001.1"/>
</dbReference>
<keyword evidence="7" id="KW-1185">Reference proteome</keyword>
<dbReference type="InterPro" id="IPR020084">
    <property type="entry name" value="NUDIX_hydrolase_CS"/>
</dbReference>
<evidence type="ECO:0000259" key="5">
    <source>
        <dbReference type="PROSITE" id="PS51462"/>
    </source>
</evidence>
<dbReference type="Proteomes" id="UP001321453">
    <property type="component" value="Unassembled WGS sequence"/>
</dbReference>
<evidence type="ECO:0000313" key="6">
    <source>
        <dbReference type="EMBL" id="MDM7829911.1"/>
    </source>
</evidence>
<evidence type="ECO:0000256" key="2">
    <source>
        <dbReference type="ARBA" id="ARBA00005582"/>
    </source>
</evidence>
<dbReference type="SUPFAM" id="SSF55811">
    <property type="entry name" value="Nudix"/>
    <property type="match status" value="1"/>
</dbReference>
<comment type="similarity">
    <text evidence="2 4">Belongs to the Nudix hydrolase family.</text>
</comment>